<protein>
    <submittedName>
        <fullName evidence="2">Glycogen debranching protein</fullName>
    </submittedName>
</protein>
<sequence>MTALFTTQKENTMTYPVLRSVDKEFTLRLHKTLPPRYRDESGSGYCTIGLSEQLDAAIVCDSTPLSNSDVARLGYLPRTLWDQAAQTMLRRAYIPGGIAVDIRDSFYLTRLATPGLQVAVPGAPISAWLAHPQTFHLLYQHLHSLLGSAPKFFLPRENILIALRVEDNATSLIHWGHNEYRNLLCPELVYYSCGFPVHNAPFGYGEELNPIALNNRKIA</sequence>
<evidence type="ECO:0000313" key="3">
    <source>
        <dbReference type="Proteomes" id="UP000033457"/>
    </source>
</evidence>
<dbReference type="AlphaFoldDB" id="A0A0F6TD92"/>
<dbReference type="HOGENOM" id="CLU_103273_0_0_11"/>
<evidence type="ECO:0000313" key="4">
    <source>
        <dbReference type="Proteomes" id="UP000271380"/>
    </source>
</evidence>
<dbReference type="Proteomes" id="UP000271380">
    <property type="component" value="Chromosome"/>
</dbReference>
<dbReference type="STRING" id="35755.UL82_06820"/>
<gene>
    <name evidence="2" type="primary">glgX_2</name>
    <name evidence="2" type="ORF">NCTC949_01930</name>
    <name evidence="1" type="ORF">UL82_06820</name>
</gene>
<proteinExistence type="predicted"/>
<evidence type="ECO:0000313" key="1">
    <source>
        <dbReference type="EMBL" id="AKE41529.1"/>
    </source>
</evidence>
<dbReference type="KEGG" id="cku:UL82_06820"/>
<accession>A0A0F6TD92</accession>
<dbReference type="Proteomes" id="UP000033457">
    <property type="component" value="Chromosome"/>
</dbReference>
<dbReference type="EMBL" id="CP011312">
    <property type="protein sequence ID" value="AKE41529.1"/>
    <property type="molecule type" value="Genomic_DNA"/>
</dbReference>
<reference evidence="2 4" key="2">
    <citation type="submission" date="2018-12" db="EMBL/GenBank/DDBJ databases">
        <authorList>
            <consortium name="Pathogen Informatics"/>
        </authorList>
    </citation>
    <scope>NUCLEOTIDE SEQUENCE [LARGE SCALE GENOMIC DNA]</scope>
    <source>
        <strain evidence="2 4">NCTC949</strain>
    </source>
</reference>
<name>A0A0F6TD92_9CORY</name>
<organism evidence="1 3">
    <name type="scientific">Corynebacterium kutscheri</name>
    <dbReference type="NCBI Taxonomy" id="35755"/>
    <lineage>
        <taxon>Bacteria</taxon>
        <taxon>Bacillati</taxon>
        <taxon>Actinomycetota</taxon>
        <taxon>Actinomycetes</taxon>
        <taxon>Mycobacteriales</taxon>
        <taxon>Corynebacteriaceae</taxon>
        <taxon>Corynebacterium</taxon>
    </lineage>
</organism>
<dbReference type="EMBL" id="LR134377">
    <property type="protein sequence ID" value="VEH08807.1"/>
    <property type="molecule type" value="Genomic_DNA"/>
</dbReference>
<reference evidence="1 3" key="1">
    <citation type="journal article" date="2015" name="Genome Announc.">
        <title>Complete Genome Sequence of Corynebacterium kutscheri DSM 20755, a Corynebacterial Type Strain with Remarkably Low G+C Content of Chromosomal DNA.</title>
        <authorList>
            <person name="Ruckert C."/>
            <person name="Albersmeier A."/>
            <person name="Winkler A."/>
            <person name="Tauch A."/>
        </authorList>
    </citation>
    <scope>NUCLEOTIDE SEQUENCE [LARGE SCALE GENOMIC DNA]</scope>
    <source>
        <strain evidence="1 3">DSM 20755</strain>
    </source>
</reference>
<evidence type="ECO:0000313" key="2">
    <source>
        <dbReference type="EMBL" id="VEH08807.1"/>
    </source>
</evidence>
<keyword evidence="3" id="KW-1185">Reference proteome</keyword>